<evidence type="ECO:0000313" key="3">
    <source>
        <dbReference type="Proteomes" id="UP001161422"/>
    </source>
</evidence>
<protein>
    <submittedName>
        <fullName evidence="2">Uncharacterized protein</fullName>
    </submittedName>
</protein>
<organism evidence="2 3">
    <name type="scientific">Paraferrimonas sedimenticola</name>
    <dbReference type="NCBI Taxonomy" id="375674"/>
    <lineage>
        <taxon>Bacteria</taxon>
        <taxon>Pseudomonadati</taxon>
        <taxon>Pseudomonadota</taxon>
        <taxon>Gammaproteobacteria</taxon>
        <taxon>Alteromonadales</taxon>
        <taxon>Ferrimonadaceae</taxon>
        <taxon>Paraferrimonas</taxon>
    </lineage>
</organism>
<gene>
    <name evidence="2" type="ORF">GCM10007895_33610</name>
</gene>
<dbReference type="EMBL" id="BSNC01000016">
    <property type="protein sequence ID" value="GLP98054.1"/>
    <property type="molecule type" value="Genomic_DNA"/>
</dbReference>
<keyword evidence="3" id="KW-1185">Reference proteome</keyword>
<dbReference type="Proteomes" id="UP001161422">
    <property type="component" value="Unassembled WGS sequence"/>
</dbReference>
<comment type="caution">
    <text evidence="2">The sequence shown here is derived from an EMBL/GenBank/DDBJ whole genome shotgun (WGS) entry which is preliminary data.</text>
</comment>
<dbReference type="Gene3D" id="3.40.190.10">
    <property type="entry name" value="Periplasmic binding protein-like II"/>
    <property type="match status" value="2"/>
</dbReference>
<feature type="chain" id="PRO_5041303069" evidence="1">
    <location>
        <begin position="22"/>
        <end position="308"/>
    </location>
</feature>
<accession>A0AA37RZT6</accession>
<proteinExistence type="predicted"/>
<sequence>MVLIRLLSALLLLLFHCNSFADGQRITIGIAPGLVDEAGIAQRFSSEGRAHLQFIHYFSEHQRDGLLVSGRLAHYQMFVMDHLMTRLVAELDLLQPLPQQVLANHSFNACGVYGVPLVVNRLGILVNPIEAAPEIVSWRQVFNPPEAYVNRLVLPLHSYDTVSAGLMALGYHPYSKVESQHKALRELFKNTRSSLLANGTPYYQGKGQMNLTIGYPNQLESLKSQSGDDNWQFVAPKEGVVEFYECLVVPKGQQLTPDLSALLRSLPRYVPNNINPPKSTQRYSVSGLNALQIEERVQSLNDLEVLSK</sequence>
<feature type="signal peptide" evidence="1">
    <location>
        <begin position="1"/>
        <end position="21"/>
    </location>
</feature>
<dbReference type="SUPFAM" id="SSF53850">
    <property type="entry name" value="Periplasmic binding protein-like II"/>
    <property type="match status" value="1"/>
</dbReference>
<reference evidence="2" key="2">
    <citation type="submission" date="2023-01" db="EMBL/GenBank/DDBJ databases">
        <title>Draft genome sequence of Paraferrimonas sedimenticola strain NBRC 101628.</title>
        <authorList>
            <person name="Sun Q."/>
            <person name="Mori K."/>
        </authorList>
    </citation>
    <scope>NUCLEOTIDE SEQUENCE</scope>
    <source>
        <strain evidence="2">NBRC 101628</strain>
    </source>
</reference>
<dbReference type="AlphaFoldDB" id="A0AA37RZT6"/>
<name>A0AA37RZT6_9GAMM</name>
<reference evidence="2" key="1">
    <citation type="journal article" date="2014" name="Int. J. Syst. Evol. Microbiol.">
        <title>Complete genome sequence of Corynebacterium casei LMG S-19264T (=DSM 44701T), isolated from a smear-ripened cheese.</title>
        <authorList>
            <consortium name="US DOE Joint Genome Institute (JGI-PGF)"/>
            <person name="Walter F."/>
            <person name="Albersmeier A."/>
            <person name="Kalinowski J."/>
            <person name="Ruckert C."/>
        </authorList>
    </citation>
    <scope>NUCLEOTIDE SEQUENCE</scope>
    <source>
        <strain evidence="2">NBRC 101628</strain>
    </source>
</reference>
<evidence type="ECO:0000313" key="2">
    <source>
        <dbReference type="EMBL" id="GLP98054.1"/>
    </source>
</evidence>
<evidence type="ECO:0000256" key="1">
    <source>
        <dbReference type="SAM" id="SignalP"/>
    </source>
</evidence>
<keyword evidence="1" id="KW-0732">Signal</keyword>